<evidence type="ECO:0000313" key="3">
    <source>
        <dbReference type="Proteomes" id="UP000230842"/>
    </source>
</evidence>
<organism evidence="2 3">
    <name type="scientific">Mumia flava</name>
    <dbReference type="NCBI Taxonomy" id="1348852"/>
    <lineage>
        <taxon>Bacteria</taxon>
        <taxon>Bacillati</taxon>
        <taxon>Actinomycetota</taxon>
        <taxon>Actinomycetes</taxon>
        <taxon>Propionibacteriales</taxon>
        <taxon>Nocardioidaceae</taxon>
        <taxon>Mumia</taxon>
    </lineage>
</organism>
<evidence type="ECO:0000259" key="1">
    <source>
        <dbReference type="Pfam" id="PF10615"/>
    </source>
</evidence>
<dbReference type="AlphaFoldDB" id="A0A0B2BN11"/>
<dbReference type="OrthoDB" id="3829242at2"/>
<dbReference type="InterPro" id="IPR037119">
    <property type="entry name" value="Haem_oxidase_HugZ-like_sf"/>
</dbReference>
<dbReference type="Gene3D" id="3.20.180.10">
    <property type="entry name" value="PNP-oxidase-like"/>
    <property type="match status" value="1"/>
</dbReference>
<dbReference type="SUPFAM" id="SSF50475">
    <property type="entry name" value="FMN-binding split barrel"/>
    <property type="match status" value="1"/>
</dbReference>
<keyword evidence="3" id="KW-1185">Reference proteome</keyword>
<sequence>MCDTRTDETRLAERARTALADATVATLYGGGCRVGRVTDIVDIEDRAEGPVITVSAASPAVQAMVPCPIITLVLPGPGSFRTLRLVGTTSPLPAESDGAHRSYQLGLLSVRLVGTTCTSVPVAAFLTAAPDPLRQWATSAVRHLETAHSAELLACVRAHGHAADAVLPRSIDRYGLELAVLSADAVCSVRLEFPGGPVSGIDEVDAGLRMPLTCRCSAGDHCQP</sequence>
<dbReference type="Proteomes" id="UP000230842">
    <property type="component" value="Unassembled WGS sequence"/>
</dbReference>
<gene>
    <name evidence="2" type="ORF">CLV56_3278</name>
</gene>
<accession>A0A0B2BN11</accession>
<dbReference type="RefSeq" id="WP_039342292.1">
    <property type="nucleotide sequence ID" value="NZ_PGEZ01000002.1"/>
</dbReference>
<evidence type="ECO:0000313" key="2">
    <source>
        <dbReference type="EMBL" id="PJJ53782.1"/>
    </source>
</evidence>
<comment type="caution">
    <text evidence="2">The sequence shown here is derived from an EMBL/GenBank/DDBJ whole genome shotgun (WGS) entry which is preliminary data.</text>
</comment>
<reference evidence="2 3" key="1">
    <citation type="submission" date="2017-11" db="EMBL/GenBank/DDBJ databases">
        <title>Genomic Encyclopedia of Archaeal and Bacterial Type Strains, Phase II (KMG-II): From Individual Species to Whole Genera.</title>
        <authorList>
            <person name="Goeker M."/>
        </authorList>
    </citation>
    <scope>NUCLEOTIDE SEQUENCE [LARGE SCALE GENOMIC DNA]</scope>
    <source>
        <strain evidence="2 3">DSM 27763</strain>
    </source>
</reference>
<dbReference type="EMBL" id="PGEZ01000002">
    <property type="protein sequence ID" value="PJJ53782.1"/>
    <property type="molecule type" value="Genomic_DNA"/>
</dbReference>
<protein>
    <recommendedName>
        <fullName evidence="1">DUF2470 domain-containing protein</fullName>
    </recommendedName>
</protein>
<dbReference type="InterPro" id="IPR019595">
    <property type="entry name" value="DUF2470"/>
</dbReference>
<name>A0A0B2BN11_9ACTN</name>
<feature type="domain" description="DUF2470" evidence="1">
    <location>
        <begin position="139"/>
        <end position="205"/>
    </location>
</feature>
<proteinExistence type="predicted"/>
<dbReference type="Pfam" id="PF10615">
    <property type="entry name" value="DUF2470"/>
    <property type="match status" value="1"/>
</dbReference>